<name>A0A518CND2_9PLAN</name>
<feature type="compositionally biased region" description="Basic and acidic residues" evidence="1">
    <location>
        <begin position="66"/>
        <end position="76"/>
    </location>
</feature>
<accession>A0A518CND2</accession>
<sequence length="145" mass="15713">MKKQNSNQAAWQQLAASSGFNGLPPKGPSLTSSEPPASKPTLTQTFNASSKQSTESSNLVQPVTKKQIEALRKEMSQPKPTLEMSPLGNINGARDPEADRKIMQTINALTEQLGKKKGLKDQFALADKKSQLKTSFNQAANDRGM</sequence>
<proteinExistence type="predicted"/>
<gene>
    <name evidence="2" type="ORF">Pla110_24690</name>
</gene>
<dbReference type="Proteomes" id="UP000317178">
    <property type="component" value="Chromosome"/>
</dbReference>
<evidence type="ECO:0000256" key="1">
    <source>
        <dbReference type="SAM" id="MobiDB-lite"/>
    </source>
</evidence>
<dbReference type="RefSeq" id="WP_144995981.1">
    <property type="nucleotide sequence ID" value="NZ_CP036281.1"/>
</dbReference>
<evidence type="ECO:0000313" key="2">
    <source>
        <dbReference type="EMBL" id="QDU80736.1"/>
    </source>
</evidence>
<feature type="compositionally biased region" description="Polar residues" evidence="1">
    <location>
        <begin position="1"/>
        <end position="20"/>
    </location>
</feature>
<feature type="region of interest" description="Disordered" evidence="1">
    <location>
        <begin position="1"/>
        <end position="95"/>
    </location>
</feature>
<protein>
    <submittedName>
        <fullName evidence="2">Uncharacterized protein</fullName>
    </submittedName>
</protein>
<evidence type="ECO:0000313" key="3">
    <source>
        <dbReference type="Proteomes" id="UP000317178"/>
    </source>
</evidence>
<dbReference type="EMBL" id="CP036281">
    <property type="protein sequence ID" value="QDU80736.1"/>
    <property type="molecule type" value="Genomic_DNA"/>
</dbReference>
<reference evidence="2 3" key="1">
    <citation type="submission" date="2019-02" db="EMBL/GenBank/DDBJ databases">
        <title>Deep-cultivation of Planctomycetes and their phenomic and genomic characterization uncovers novel biology.</title>
        <authorList>
            <person name="Wiegand S."/>
            <person name="Jogler M."/>
            <person name="Boedeker C."/>
            <person name="Pinto D."/>
            <person name="Vollmers J."/>
            <person name="Rivas-Marin E."/>
            <person name="Kohn T."/>
            <person name="Peeters S.H."/>
            <person name="Heuer A."/>
            <person name="Rast P."/>
            <person name="Oberbeckmann S."/>
            <person name="Bunk B."/>
            <person name="Jeske O."/>
            <person name="Meyerdierks A."/>
            <person name="Storesund J.E."/>
            <person name="Kallscheuer N."/>
            <person name="Luecker S."/>
            <person name="Lage O.M."/>
            <person name="Pohl T."/>
            <person name="Merkel B.J."/>
            <person name="Hornburger P."/>
            <person name="Mueller R.-W."/>
            <person name="Bruemmer F."/>
            <person name="Labrenz M."/>
            <person name="Spormann A.M."/>
            <person name="Op den Camp H."/>
            <person name="Overmann J."/>
            <person name="Amann R."/>
            <person name="Jetten M.S.M."/>
            <person name="Mascher T."/>
            <person name="Medema M.H."/>
            <person name="Devos D.P."/>
            <person name="Kaster A.-K."/>
            <person name="Ovreas L."/>
            <person name="Rohde M."/>
            <person name="Galperin M.Y."/>
            <person name="Jogler C."/>
        </authorList>
    </citation>
    <scope>NUCLEOTIDE SEQUENCE [LARGE SCALE GENOMIC DNA]</scope>
    <source>
        <strain evidence="2 3">Pla110</strain>
    </source>
</reference>
<dbReference type="KEGG" id="plon:Pla110_24690"/>
<organism evidence="2 3">
    <name type="scientific">Polystyrenella longa</name>
    <dbReference type="NCBI Taxonomy" id="2528007"/>
    <lineage>
        <taxon>Bacteria</taxon>
        <taxon>Pseudomonadati</taxon>
        <taxon>Planctomycetota</taxon>
        <taxon>Planctomycetia</taxon>
        <taxon>Planctomycetales</taxon>
        <taxon>Planctomycetaceae</taxon>
        <taxon>Polystyrenella</taxon>
    </lineage>
</organism>
<feature type="compositionally biased region" description="Polar residues" evidence="1">
    <location>
        <begin position="29"/>
        <end position="61"/>
    </location>
</feature>
<dbReference type="AlphaFoldDB" id="A0A518CND2"/>
<keyword evidence="3" id="KW-1185">Reference proteome</keyword>